<dbReference type="PANTHER" id="PTHR37381">
    <property type="entry name" value="PENTATRICOPEPTIDE REPEAT (PPR) SUPERFAMILY PROTEIN"/>
    <property type="match status" value="1"/>
</dbReference>
<accession>A0A2I0VZC2</accession>
<dbReference type="OrthoDB" id="2017681at2759"/>
<name>A0A2I0VZC2_9ASPA</name>
<evidence type="ECO:0008006" key="3">
    <source>
        <dbReference type="Google" id="ProtNLM"/>
    </source>
</evidence>
<dbReference type="EMBL" id="KZ503049">
    <property type="protein sequence ID" value="PKU68760.1"/>
    <property type="molecule type" value="Genomic_DNA"/>
</dbReference>
<evidence type="ECO:0000313" key="1">
    <source>
        <dbReference type="EMBL" id="PKU68760.1"/>
    </source>
</evidence>
<dbReference type="PANTHER" id="PTHR37381:SF1">
    <property type="entry name" value="PENTATRICOPEPTIDE REPEAT (PPR) SUPERFAMILY PROTEIN"/>
    <property type="match status" value="1"/>
</dbReference>
<proteinExistence type="predicted"/>
<organism evidence="1 2">
    <name type="scientific">Dendrobium catenatum</name>
    <dbReference type="NCBI Taxonomy" id="906689"/>
    <lineage>
        <taxon>Eukaryota</taxon>
        <taxon>Viridiplantae</taxon>
        <taxon>Streptophyta</taxon>
        <taxon>Embryophyta</taxon>
        <taxon>Tracheophyta</taxon>
        <taxon>Spermatophyta</taxon>
        <taxon>Magnoliopsida</taxon>
        <taxon>Liliopsida</taxon>
        <taxon>Asparagales</taxon>
        <taxon>Orchidaceae</taxon>
        <taxon>Epidendroideae</taxon>
        <taxon>Malaxideae</taxon>
        <taxon>Dendrobiinae</taxon>
        <taxon>Dendrobium</taxon>
    </lineage>
</organism>
<evidence type="ECO:0000313" key="2">
    <source>
        <dbReference type="Proteomes" id="UP000233837"/>
    </source>
</evidence>
<protein>
    <recommendedName>
        <fullName evidence="3">Pentatricopeptide repeat-containing protein</fullName>
    </recommendedName>
</protein>
<gene>
    <name evidence="1" type="ORF">MA16_Dca014230</name>
</gene>
<reference evidence="1 2" key="1">
    <citation type="journal article" date="2016" name="Sci. Rep.">
        <title>The Dendrobium catenatum Lindl. genome sequence provides insights into polysaccharide synthase, floral development and adaptive evolution.</title>
        <authorList>
            <person name="Zhang G.Q."/>
            <person name="Xu Q."/>
            <person name="Bian C."/>
            <person name="Tsai W.C."/>
            <person name="Yeh C.M."/>
            <person name="Liu K.W."/>
            <person name="Yoshida K."/>
            <person name="Zhang L.S."/>
            <person name="Chang S.B."/>
            <person name="Chen F."/>
            <person name="Shi Y."/>
            <person name="Su Y.Y."/>
            <person name="Zhang Y.Q."/>
            <person name="Chen L.J."/>
            <person name="Yin Y."/>
            <person name="Lin M."/>
            <person name="Huang H."/>
            <person name="Deng H."/>
            <person name="Wang Z.W."/>
            <person name="Zhu S.L."/>
            <person name="Zhao X."/>
            <person name="Deng C."/>
            <person name="Niu S.C."/>
            <person name="Huang J."/>
            <person name="Wang M."/>
            <person name="Liu G.H."/>
            <person name="Yang H.J."/>
            <person name="Xiao X.J."/>
            <person name="Hsiao Y.Y."/>
            <person name="Wu W.L."/>
            <person name="Chen Y.Y."/>
            <person name="Mitsuda N."/>
            <person name="Ohme-Takagi M."/>
            <person name="Luo Y.B."/>
            <person name="Van de Peer Y."/>
            <person name="Liu Z.J."/>
        </authorList>
    </citation>
    <scope>NUCLEOTIDE SEQUENCE [LARGE SCALE GENOMIC DNA]</scope>
    <source>
        <tissue evidence="1">The whole plant</tissue>
    </source>
</reference>
<reference evidence="1 2" key="2">
    <citation type="journal article" date="2017" name="Nature">
        <title>The Apostasia genome and the evolution of orchids.</title>
        <authorList>
            <person name="Zhang G.Q."/>
            <person name="Liu K.W."/>
            <person name="Li Z."/>
            <person name="Lohaus R."/>
            <person name="Hsiao Y.Y."/>
            <person name="Niu S.C."/>
            <person name="Wang J.Y."/>
            <person name="Lin Y.C."/>
            <person name="Xu Q."/>
            <person name="Chen L.J."/>
            <person name="Yoshida K."/>
            <person name="Fujiwara S."/>
            <person name="Wang Z.W."/>
            <person name="Zhang Y.Q."/>
            <person name="Mitsuda N."/>
            <person name="Wang M."/>
            <person name="Liu G.H."/>
            <person name="Pecoraro L."/>
            <person name="Huang H.X."/>
            <person name="Xiao X.J."/>
            <person name="Lin M."/>
            <person name="Wu X.Y."/>
            <person name="Wu W.L."/>
            <person name="Chen Y.Y."/>
            <person name="Chang S.B."/>
            <person name="Sakamoto S."/>
            <person name="Ohme-Takagi M."/>
            <person name="Yagi M."/>
            <person name="Zeng S.J."/>
            <person name="Shen C.Y."/>
            <person name="Yeh C.M."/>
            <person name="Luo Y.B."/>
            <person name="Tsai W.C."/>
            <person name="Van de Peer Y."/>
            <person name="Liu Z.J."/>
        </authorList>
    </citation>
    <scope>NUCLEOTIDE SEQUENCE [LARGE SCALE GENOMIC DNA]</scope>
    <source>
        <tissue evidence="1">The whole plant</tissue>
    </source>
</reference>
<dbReference type="Proteomes" id="UP000233837">
    <property type="component" value="Unassembled WGS sequence"/>
</dbReference>
<dbReference type="AlphaFoldDB" id="A0A2I0VZC2"/>
<keyword evidence="2" id="KW-1185">Reference proteome</keyword>
<sequence length="574" mass="62553">MALSTVCPVSCRPSLQPLQFLRPPSIGTSSSPLFHGHLDSKSFFLCPLSVCTHHHPILAYSGSNDSIETERLKSCLLDDDLLRRIVVKKDAHQAIEMIAEAKTNVSGGTVENDDCRLIIEAALVEKNVELALSVFYAMLSGRAQGMNEVANLERWGWARPNVQTYALLVRGLAACLRVADALGIIGLVSGAGVASEDEVPFGMIVQCPICMLAIAVAQPQHGVQVASCSKCRYQYELVSGDILSIASEVTSMDASAWEKALRLLRVKRDSNPAAIHSIVVRTPSGIASTNKFATKTVELPAQEGERVTIVLAAPANIYQEIGPLKLIAKPPELRPGEPMSLTNHTTGQVSQLLRAPFSENSFLSNPSILFTSLAVLASGDAASGFIDPSLPRLISVVAIASLAVGTTVNRVILPQLSKLPKRIVDIVNLKQLLLSQYDLLKSRIKDLRQEAEKEVWMLARMCQLDNKIIAVGEPSYRARRARVKKVCESLEKSISARIELIDSYAKIASMIEIEVEMDSDVLAAEAISNAESIAEQIQQIMEIENLEERWRIQAEANDEVEKLLNAPQPSAEQP</sequence>